<dbReference type="Proteomes" id="UP000698752">
    <property type="component" value="Unassembled WGS sequence"/>
</dbReference>
<keyword evidence="12" id="KW-1003">Cell membrane</keyword>
<dbReference type="PANTHER" id="PTHR23289">
    <property type="entry name" value="CYTOCHROME C OXIDASE ASSEMBLY PROTEIN COX15"/>
    <property type="match status" value="1"/>
</dbReference>
<evidence type="ECO:0000256" key="6">
    <source>
        <dbReference type="ARBA" id="ARBA00023002"/>
    </source>
</evidence>
<evidence type="ECO:0000256" key="8">
    <source>
        <dbReference type="ARBA" id="ARBA00023133"/>
    </source>
</evidence>
<sequence>MPFDSRDPADTSARDRRAVARWLLFVAGLVWVMVVIGGATRLTGSGLSIMEWAPITGMLPPMSDAEWTRLYELYRTIPQYQLVNQGFGLEGFKEIFWLEWIHRFWGRLIGIAYVAGLAWFWLRGKVPAGYRGRLLLLLVLGGLQGAVGWFMVASGFEADRTAVSPYRLVIHLGLAFLLFGVLLWTAMTLLRPQPDSVAVPRALRPLVHAAAGLAVLAMLAGGFVAGIRAGLDYNTFPLMEGRLVPRGYWMLEPAWANFTANIAAVQFNHRLLATVTLAVAIWAAVVAVRHLPRGRVRGAVTGFAIAIALQYAVGIVTLLLVVPPWLGTLHQGVAVLVLTGALLALHALRRPAPGTAGLSPPAAVGG</sequence>
<evidence type="ECO:0000256" key="7">
    <source>
        <dbReference type="ARBA" id="ARBA00023004"/>
    </source>
</evidence>
<name>A0ABS5ENM2_9PROT</name>
<comment type="function">
    <text evidence="12">Catalyzes the conversion of heme O to heme A by two successive hydroxylations of the methyl group at C8. The first hydroxylation forms heme I, the second hydroxylation results in an unstable dihydroxymethyl group, which spontaneously dehydrates, resulting in the formyl group of heme A.</text>
</comment>
<evidence type="ECO:0000256" key="10">
    <source>
        <dbReference type="ARBA" id="ARBA00044501"/>
    </source>
</evidence>
<protein>
    <recommendedName>
        <fullName evidence="12">Heme A synthase</fullName>
        <shortName evidence="12">HAS</shortName>
        <ecNumber evidence="12">1.17.99.9</ecNumber>
    </recommendedName>
    <alternativeName>
        <fullName evidence="12">Cytochrome aa3-controlling protein</fullName>
    </alternativeName>
</protein>
<gene>
    <name evidence="12" type="primary">ctaA</name>
    <name evidence="13" type="ORF">GXW78_23035</name>
</gene>
<dbReference type="Pfam" id="PF02628">
    <property type="entry name" value="COX15-CtaA"/>
    <property type="match status" value="1"/>
</dbReference>
<keyword evidence="3 12" id="KW-0812">Transmembrane</keyword>
<evidence type="ECO:0000256" key="1">
    <source>
        <dbReference type="ARBA" id="ARBA00001970"/>
    </source>
</evidence>
<evidence type="ECO:0000256" key="3">
    <source>
        <dbReference type="ARBA" id="ARBA00022692"/>
    </source>
</evidence>
<evidence type="ECO:0000256" key="4">
    <source>
        <dbReference type="ARBA" id="ARBA00022723"/>
    </source>
</evidence>
<evidence type="ECO:0000313" key="14">
    <source>
        <dbReference type="Proteomes" id="UP000698752"/>
    </source>
</evidence>
<evidence type="ECO:0000256" key="11">
    <source>
        <dbReference type="ARBA" id="ARBA00048044"/>
    </source>
</evidence>
<proteinExistence type="inferred from homology"/>
<comment type="caution">
    <text evidence="13">The sequence shown here is derived from an EMBL/GenBank/DDBJ whole genome shotgun (WGS) entry which is preliminary data.</text>
</comment>
<dbReference type="EC" id="1.17.99.9" evidence="12"/>
<evidence type="ECO:0000256" key="12">
    <source>
        <dbReference type="HAMAP-Rule" id="MF_01665"/>
    </source>
</evidence>
<feature type="binding site" description="axial binding residue" evidence="12">
    <location>
        <position position="269"/>
    </location>
    <ligand>
        <name>heme</name>
        <dbReference type="ChEBI" id="CHEBI:30413"/>
    </ligand>
    <ligandPart>
        <name>Fe</name>
        <dbReference type="ChEBI" id="CHEBI:18248"/>
    </ligandPart>
</feature>
<accession>A0ABS5ENM2</accession>
<dbReference type="RefSeq" id="WP_211871265.1">
    <property type="nucleotide sequence ID" value="NZ_JAAEDI010000030.1"/>
</dbReference>
<keyword evidence="6 12" id="KW-0560">Oxidoreductase</keyword>
<comment type="cofactor">
    <cofactor evidence="1 12">
        <name>heme b</name>
        <dbReference type="ChEBI" id="CHEBI:60344"/>
    </cofactor>
</comment>
<feature type="transmembrane region" description="Helical" evidence="12">
    <location>
        <begin position="202"/>
        <end position="227"/>
    </location>
</feature>
<evidence type="ECO:0000256" key="5">
    <source>
        <dbReference type="ARBA" id="ARBA00022989"/>
    </source>
</evidence>
<reference evidence="14" key="1">
    <citation type="journal article" date="2021" name="Syst. Appl. Microbiol.">
        <title>Roseomonas hellenica sp. nov., isolated from roots of wild-growing Alkanna tinctoria.</title>
        <authorList>
            <person name="Rat A."/>
            <person name="Naranjo H.D."/>
            <person name="Lebbe L."/>
            <person name="Cnockaert M."/>
            <person name="Krigas N."/>
            <person name="Grigoriadou K."/>
            <person name="Maloupa E."/>
            <person name="Willems A."/>
        </authorList>
    </citation>
    <scope>NUCLEOTIDE SEQUENCE [LARGE SCALE GENOMIC DNA]</scope>
    <source>
        <strain evidence="14">LMG 31159</strain>
    </source>
</reference>
<comment type="catalytic activity">
    <reaction evidence="11">
        <text>Fe(II)-heme o + 2 A + H2O = Fe(II)-heme a + 2 AH2</text>
        <dbReference type="Rhea" id="RHEA:63388"/>
        <dbReference type="ChEBI" id="CHEBI:13193"/>
        <dbReference type="ChEBI" id="CHEBI:15377"/>
        <dbReference type="ChEBI" id="CHEBI:17499"/>
        <dbReference type="ChEBI" id="CHEBI:60530"/>
        <dbReference type="ChEBI" id="CHEBI:61715"/>
        <dbReference type="EC" id="1.17.99.9"/>
    </reaction>
    <physiologicalReaction direction="left-to-right" evidence="11">
        <dbReference type="Rhea" id="RHEA:63389"/>
    </physiologicalReaction>
</comment>
<comment type="pathway">
    <text evidence="10 12">Porphyrin-containing compound metabolism; heme A biosynthesis; heme A from heme O: step 1/1.</text>
</comment>
<feature type="binding site" description="axial binding residue" evidence="12">
    <location>
        <position position="330"/>
    </location>
    <ligand>
        <name>heme</name>
        <dbReference type="ChEBI" id="CHEBI:30413"/>
    </ligand>
    <ligandPart>
        <name>Fe</name>
        <dbReference type="ChEBI" id="CHEBI:18248"/>
    </ligandPart>
</feature>
<comment type="subunit">
    <text evidence="12">Interacts with CtaB.</text>
</comment>
<feature type="transmembrane region" description="Helical" evidence="12">
    <location>
        <begin position="271"/>
        <end position="288"/>
    </location>
</feature>
<keyword evidence="9 12" id="KW-0472">Membrane</keyword>
<dbReference type="InterPro" id="IPR023754">
    <property type="entry name" value="HemeA_Synthase_type2"/>
</dbReference>
<keyword evidence="5 12" id="KW-1133">Transmembrane helix</keyword>
<feature type="transmembrane region" description="Helical" evidence="12">
    <location>
        <begin position="300"/>
        <end position="322"/>
    </location>
</feature>
<feature type="transmembrane region" description="Helical" evidence="12">
    <location>
        <begin position="134"/>
        <end position="156"/>
    </location>
</feature>
<dbReference type="InterPro" id="IPR003780">
    <property type="entry name" value="COX15/CtaA_fam"/>
</dbReference>
<keyword evidence="8 12" id="KW-0350">Heme biosynthesis</keyword>
<dbReference type="HAMAP" id="MF_01665">
    <property type="entry name" value="HemeA_synth_type2"/>
    <property type="match status" value="1"/>
</dbReference>
<evidence type="ECO:0000256" key="9">
    <source>
        <dbReference type="ARBA" id="ARBA00023136"/>
    </source>
</evidence>
<keyword evidence="4 12" id="KW-0479">Metal-binding</keyword>
<feature type="transmembrane region" description="Helical" evidence="12">
    <location>
        <begin position="328"/>
        <end position="348"/>
    </location>
</feature>
<comment type="similarity">
    <text evidence="12">Belongs to the COX15/CtaA family. Type 2 subfamily.</text>
</comment>
<keyword evidence="7 12" id="KW-0408">Iron</keyword>
<dbReference type="EMBL" id="JAAEDI010000030">
    <property type="protein sequence ID" value="MBR0652550.1"/>
    <property type="molecule type" value="Genomic_DNA"/>
</dbReference>
<keyword evidence="14" id="KW-1185">Reference proteome</keyword>
<feature type="transmembrane region" description="Helical" evidence="12">
    <location>
        <begin position="22"/>
        <end position="42"/>
    </location>
</feature>
<feature type="transmembrane region" description="Helical" evidence="12">
    <location>
        <begin position="104"/>
        <end position="122"/>
    </location>
</feature>
<evidence type="ECO:0000313" key="13">
    <source>
        <dbReference type="EMBL" id="MBR0652550.1"/>
    </source>
</evidence>
<dbReference type="PANTHER" id="PTHR23289:SF2">
    <property type="entry name" value="CYTOCHROME C OXIDASE ASSEMBLY PROTEIN COX15 HOMOLOG"/>
    <property type="match status" value="1"/>
</dbReference>
<comment type="subcellular location">
    <subcellularLocation>
        <location evidence="12">Cell membrane</location>
        <topology evidence="12">Multi-pass membrane protein</topology>
    </subcellularLocation>
    <subcellularLocation>
        <location evidence="2">Membrane</location>
        <topology evidence="2">Multi-pass membrane protein</topology>
    </subcellularLocation>
</comment>
<organism evidence="13 14">
    <name type="scientific">Neoroseomonas terrae</name>
    <dbReference type="NCBI Taxonomy" id="424799"/>
    <lineage>
        <taxon>Bacteria</taxon>
        <taxon>Pseudomonadati</taxon>
        <taxon>Pseudomonadota</taxon>
        <taxon>Alphaproteobacteria</taxon>
        <taxon>Acetobacterales</taxon>
        <taxon>Acetobacteraceae</taxon>
        <taxon>Neoroseomonas</taxon>
    </lineage>
</organism>
<feature type="transmembrane region" description="Helical" evidence="12">
    <location>
        <begin position="168"/>
        <end position="190"/>
    </location>
</feature>
<evidence type="ECO:0000256" key="2">
    <source>
        <dbReference type="ARBA" id="ARBA00004141"/>
    </source>
</evidence>